<dbReference type="CDD" id="cd06257">
    <property type="entry name" value="DnaJ"/>
    <property type="match status" value="1"/>
</dbReference>
<dbReference type="GO" id="GO:0042026">
    <property type="term" value="P:protein refolding"/>
    <property type="evidence" value="ECO:0007669"/>
    <property type="project" value="TreeGrafter"/>
</dbReference>
<dbReference type="GO" id="GO:0005737">
    <property type="term" value="C:cytoplasm"/>
    <property type="evidence" value="ECO:0007669"/>
    <property type="project" value="TreeGrafter"/>
</dbReference>
<feature type="domain" description="J" evidence="2">
    <location>
        <begin position="46"/>
        <end position="116"/>
    </location>
</feature>
<organism evidence="3">
    <name type="scientific">Chaetoceros debilis</name>
    <dbReference type="NCBI Taxonomy" id="122233"/>
    <lineage>
        <taxon>Eukaryota</taxon>
        <taxon>Sar</taxon>
        <taxon>Stramenopiles</taxon>
        <taxon>Ochrophyta</taxon>
        <taxon>Bacillariophyta</taxon>
        <taxon>Coscinodiscophyceae</taxon>
        <taxon>Chaetocerotophycidae</taxon>
        <taxon>Chaetocerotales</taxon>
        <taxon>Chaetocerotaceae</taxon>
        <taxon>Chaetoceros</taxon>
    </lineage>
</organism>
<dbReference type="PANTHER" id="PTHR43096">
    <property type="entry name" value="DNAJ HOMOLOG 1, MITOCHONDRIAL-RELATED"/>
    <property type="match status" value="1"/>
</dbReference>
<protein>
    <recommendedName>
        <fullName evidence="2">J domain-containing protein</fullName>
    </recommendedName>
</protein>
<dbReference type="InterPro" id="IPR001623">
    <property type="entry name" value="DnaJ_domain"/>
</dbReference>
<reference evidence="3" key="1">
    <citation type="submission" date="2021-01" db="EMBL/GenBank/DDBJ databases">
        <authorList>
            <person name="Corre E."/>
            <person name="Pelletier E."/>
            <person name="Niang G."/>
            <person name="Scheremetjew M."/>
            <person name="Finn R."/>
            <person name="Kale V."/>
            <person name="Holt S."/>
            <person name="Cochrane G."/>
            <person name="Meng A."/>
            <person name="Brown T."/>
            <person name="Cohen L."/>
        </authorList>
    </citation>
    <scope>NUCLEOTIDE SEQUENCE</scope>
    <source>
        <strain evidence="3">MM31A-1</strain>
    </source>
</reference>
<dbReference type="Gene3D" id="1.10.287.110">
    <property type="entry name" value="DnaJ domain"/>
    <property type="match status" value="1"/>
</dbReference>
<dbReference type="PROSITE" id="PS50076">
    <property type="entry name" value="DNAJ_2"/>
    <property type="match status" value="1"/>
</dbReference>
<gene>
    <name evidence="3" type="ORF">CDEB00056_LOCUS9775</name>
</gene>
<dbReference type="PANTHER" id="PTHR43096:SF52">
    <property type="entry name" value="DNAJ HOMOLOG 1, MITOCHONDRIAL-RELATED"/>
    <property type="match status" value="1"/>
</dbReference>
<dbReference type="PRINTS" id="PR00625">
    <property type="entry name" value="JDOMAIN"/>
</dbReference>
<dbReference type="Pfam" id="PF00226">
    <property type="entry name" value="DnaJ"/>
    <property type="match status" value="1"/>
</dbReference>
<sequence>MIRRVSWILGGPQPLKLIPNDIERCRTIVVMRRNYFTNTDLMKKDDPYATLDLHWGATISEIKSAFKQKARKLHPDVNKTDSAEEALKKFQTVQKAYSVLMDVKGAPHRDDLLEVS</sequence>
<name>A0A7S3Q475_9STRA</name>
<dbReference type="AlphaFoldDB" id="A0A7S3Q475"/>
<evidence type="ECO:0000259" key="2">
    <source>
        <dbReference type="PROSITE" id="PS50076"/>
    </source>
</evidence>
<keyword evidence="1" id="KW-0143">Chaperone</keyword>
<evidence type="ECO:0000256" key="1">
    <source>
        <dbReference type="ARBA" id="ARBA00023186"/>
    </source>
</evidence>
<dbReference type="InterPro" id="IPR036869">
    <property type="entry name" value="J_dom_sf"/>
</dbReference>
<dbReference type="GO" id="GO:0051082">
    <property type="term" value="F:unfolded protein binding"/>
    <property type="evidence" value="ECO:0007669"/>
    <property type="project" value="TreeGrafter"/>
</dbReference>
<accession>A0A7S3Q475</accession>
<dbReference type="SUPFAM" id="SSF46565">
    <property type="entry name" value="Chaperone J-domain"/>
    <property type="match status" value="1"/>
</dbReference>
<evidence type="ECO:0000313" key="3">
    <source>
        <dbReference type="EMBL" id="CAE0464934.1"/>
    </source>
</evidence>
<dbReference type="SMART" id="SM00271">
    <property type="entry name" value="DnaJ"/>
    <property type="match status" value="1"/>
</dbReference>
<proteinExistence type="predicted"/>
<dbReference type="EMBL" id="HBIO01012586">
    <property type="protein sequence ID" value="CAE0464934.1"/>
    <property type="molecule type" value="Transcribed_RNA"/>
</dbReference>